<keyword evidence="2" id="KW-1185">Reference proteome</keyword>
<proteinExistence type="predicted"/>
<reference evidence="1 2" key="1">
    <citation type="submission" date="2019-04" db="EMBL/GenBank/DDBJ databases">
        <title>Annotation for the trematode Fasciola gigantica.</title>
        <authorList>
            <person name="Choi Y.-J."/>
        </authorList>
    </citation>
    <scope>NUCLEOTIDE SEQUENCE [LARGE SCALE GENOMIC DNA]</scope>
    <source>
        <strain evidence="1">Uganda_cow_1</strain>
    </source>
</reference>
<dbReference type="OrthoDB" id="8961818at2759"/>
<gene>
    <name evidence="1" type="ORF">FGIG_09967</name>
</gene>
<evidence type="ECO:0000313" key="2">
    <source>
        <dbReference type="Proteomes" id="UP000316759"/>
    </source>
</evidence>
<sequence length="69" mass="7647">MKVTFTVVEFVGKNTVAVVNDLWMVESDHAMWPSVGASRVERLVSDGHPPPVNSKAYKVKVHKVVGKRT</sequence>
<protein>
    <submittedName>
        <fullName evidence="1">Uncharacterized protein</fullName>
    </submittedName>
</protein>
<organism evidence="1 2">
    <name type="scientific">Fasciola gigantica</name>
    <name type="common">Giant liver fluke</name>
    <dbReference type="NCBI Taxonomy" id="46835"/>
    <lineage>
        <taxon>Eukaryota</taxon>
        <taxon>Metazoa</taxon>
        <taxon>Spiralia</taxon>
        <taxon>Lophotrochozoa</taxon>
        <taxon>Platyhelminthes</taxon>
        <taxon>Trematoda</taxon>
        <taxon>Digenea</taxon>
        <taxon>Plagiorchiida</taxon>
        <taxon>Echinostomata</taxon>
        <taxon>Echinostomatoidea</taxon>
        <taxon>Fasciolidae</taxon>
        <taxon>Fasciola</taxon>
    </lineage>
</organism>
<name>A0A504YA97_FASGI</name>
<dbReference type="AlphaFoldDB" id="A0A504YA97"/>
<comment type="caution">
    <text evidence="1">The sequence shown here is derived from an EMBL/GenBank/DDBJ whole genome shotgun (WGS) entry which is preliminary data.</text>
</comment>
<dbReference type="Proteomes" id="UP000316759">
    <property type="component" value="Unassembled WGS sequence"/>
</dbReference>
<evidence type="ECO:0000313" key="1">
    <source>
        <dbReference type="EMBL" id="TPP55758.1"/>
    </source>
</evidence>
<dbReference type="EMBL" id="SUNJ01015402">
    <property type="protein sequence ID" value="TPP55758.1"/>
    <property type="molecule type" value="Genomic_DNA"/>
</dbReference>
<accession>A0A504YA97</accession>